<keyword evidence="2" id="KW-1003">Cell membrane</keyword>
<proteinExistence type="predicted"/>
<dbReference type="AlphaFoldDB" id="A0AA35UXF6"/>
<dbReference type="PANTHER" id="PTHR33529:SF6">
    <property type="entry name" value="YJGP_YJGQ FAMILY PERMEASE"/>
    <property type="match status" value="1"/>
</dbReference>
<keyword evidence="8" id="KW-1185">Reference proteome</keyword>
<evidence type="ECO:0000256" key="1">
    <source>
        <dbReference type="ARBA" id="ARBA00004651"/>
    </source>
</evidence>
<dbReference type="RefSeq" id="WP_289842928.1">
    <property type="nucleotide sequence ID" value="NZ_CATKSH010000012.1"/>
</dbReference>
<evidence type="ECO:0000313" key="8">
    <source>
        <dbReference type="Proteomes" id="UP001176960"/>
    </source>
</evidence>
<dbReference type="Pfam" id="PF03739">
    <property type="entry name" value="LptF_LptG"/>
    <property type="match status" value="1"/>
</dbReference>
<dbReference type="EMBL" id="CATKSH010000012">
    <property type="protein sequence ID" value="CAI9121259.1"/>
    <property type="molecule type" value="Genomic_DNA"/>
</dbReference>
<comment type="subcellular location">
    <subcellularLocation>
        <location evidence="1">Cell membrane</location>
        <topology evidence="1">Multi-pass membrane protein</topology>
    </subcellularLocation>
</comment>
<dbReference type="Proteomes" id="UP001176960">
    <property type="component" value="Unassembled WGS sequence"/>
</dbReference>
<dbReference type="GO" id="GO:0015920">
    <property type="term" value="P:lipopolysaccharide transport"/>
    <property type="evidence" value="ECO:0007669"/>
    <property type="project" value="TreeGrafter"/>
</dbReference>
<feature type="transmembrane region" description="Helical" evidence="6">
    <location>
        <begin position="319"/>
        <end position="338"/>
    </location>
</feature>
<evidence type="ECO:0000256" key="2">
    <source>
        <dbReference type="ARBA" id="ARBA00022475"/>
    </source>
</evidence>
<evidence type="ECO:0000256" key="5">
    <source>
        <dbReference type="ARBA" id="ARBA00023136"/>
    </source>
</evidence>
<reference evidence="7" key="1">
    <citation type="submission" date="2023-03" db="EMBL/GenBank/DDBJ databases">
        <authorList>
            <person name="Cleenwerck I."/>
        </authorList>
    </citation>
    <scope>NUCLEOTIDE SEQUENCE</scope>
    <source>
        <strain evidence="7">LMG 32879</strain>
    </source>
</reference>
<evidence type="ECO:0000313" key="7">
    <source>
        <dbReference type="EMBL" id="CAI9121259.1"/>
    </source>
</evidence>
<feature type="transmembrane region" description="Helical" evidence="6">
    <location>
        <begin position="38"/>
        <end position="55"/>
    </location>
</feature>
<protein>
    <submittedName>
        <fullName evidence="7">LptF/LptG family permease</fullName>
    </submittedName>
</protein>
<organism evidence="7 8">
    <name type="scientific">Brytella acorum</name>
    <dbReference type="NCBI Taxonomy" id="2959299"/>
    <lineage>
        <taxon>Bacteria</taxon>
        <taxon>Pseudomonadati</taxon>
        <taxon>Pseudomonadota</taxon>
        <taxon>Alphaproteobacteria</taxon>
        <taxon>Acetobacterales</taxon>
        <taxon>Acetobacteraceae</taxon>
        <taxon>Brytella</taxon>
    </lineage>
</organism>
<dbReference type="PANTHER" id="PTHR33529">
    <property type="entry name" value="SLR0882 PROTEIN-RELATED"/>
    <property type="match status" value="1"/>
</dbReference>
<keyword evidence="3 6" id="KW-0812">Transmembrane</keyword>
<evidence type="ECO:0000256" key="4">
    <source>
        <dbReference type="ARBA" id="ARBA00022989"/>
    </source>
</evidence>
<sequence>MTEPAEPQVTSARTAIARLSAIVAGYGTLRIRQFLRDCLRLGLFVMLLVEAVFLSERFPMVFRDVLRNHAGLPEALVVYVLTVPQIVDLSLPMALLVATYLALLQIRENRELLVLGAAGMGPRHLILPGMALAIATCVMSLVVSGVVNPLSLYAQRAVLFRAEYLALTVGRSAGQFYFANDRVMFAPPQMNDNSHLKRNIFIREPDGPGRFRVILAGSASVAKGEVNGYVPLQLGDVAWRVFCFDPSVTSCTADGGAATFSARTSDRTLVLSDVLPFAARGYDGEELTSAELAAGLMSKGHGVGHIAPDTLTRILGERVGRGLLCIMAPVLAFISVCLTTRRTVYLALPVACIVLMSFNISTEWIILALENDHVGLVMMVLLAFTTAGALALAALVLRLQDALFRPQLSRA</sequence>
<keyword evidence="5 6" id="KW-0472">Membrane</keyword>
<name>A0AA35UXF6_9PROT</name>
<gene>
    <name evidence="7" type="ORF">LMG32879_002106</name>
</gene>
<feature type="transmembrane region" description="Helical" evidence="6">
    <location>
        <begin position="345"/>
        <end position="367"/>
    </location>
</feature>
<keyword evidence="4 6" id="KW-1133">Transmembrane helix</keyword>
<comment type="caution">
    <text evidence="7">The sequence shown here is derived from an EMBL/GenBank/DDBJ whole genome shotgun (WGS) entry which is preliminary data.</text>
</comment>
<dbReference type="InterPro" id="IPR005495">
    <property type="entry name" value="LptG/LptF_permease"/>
</dbReference>
<feature type="transmembrane region" description="Helical" evidence="6">
    <location>
        <begin position="75"/>
        <end position="104"/>
    </location>
</feature>
<evidence type="ECO:0000256" key="6">
    <source>
        <dbReference type="SAM" id="Phobius"/>
    </source>
</evidence>
<dbReference type="GO" id="GO:0043190">
    <property type="term" value="C:ATP-binding cassette (ABC) transporter complex"/>
    <property type="evidence" value="ECO:0007669"/>
    <property type="project" value="TreeGrafter"/>
</dbReference>
<evidence type="ECO:0000256" key="3">
    <source>
        <dbReference type="ARBA" id="ARBA00022692"/>
    </source>
</evidence>
<feature type="transmembrane region" description="Helical" evidence="6">
    <location>
        <begin position="125"/>
        <end position="147"/>
    </location>
</feature>
<accession>A0AA35UXF6</accession>
<feature type="transmembrane region" description="Helical" evidence="6">
    <location>
        <begin position="373"/>
        <end position="397"/>
    </location>
</feature>